<dbReference type="Proteomes" id="UP001281761">
    <property type="component" value="Unassembled WGS sequence"/>
</dbReference>
<sequence length="697" mass="77088">MLDPIFSSTPYAEKSPLFVKADGSSSLQSPFHATPPNSPQKPFDHSSNLSFPSEVTLSVQRNILSRPRPNKTPTTQKESPRQNDRLTNSSNLHTYATIRLNDITSPSYDDPTPKPTPIPQFVSSPTLRHITLPSPRTQDALDNPFPSVQVNHSPHSPTYFHRQHSNIFPTQISQEINPTQSVRISQVASNQSQSRPHSGRGTHAPNDHPHSRPTPFTSENTSASTDQLPPNNIPPLKIKSLYSSVDAPIPKNPELELSITITSQRKPRRPSPQIKSQKYLVVNQKPLTDRPLSASQQRSPSPNAGPETQPRQRARPASARTTRKQSSQHHPDEHTHRLLIDTSLESPECYSPVDCVVSPRRAKSSLEKRRRKESKTDLGVIDGWDPEHATDDLFKRSFNFDEIKPLQQQPKNQLRASTSASVKSTAPERSESAQSRPSKRIEAIVNRLSSTSIHQPSPSSSRSVSSSRALSARRTKNSPAMGRPIPLTTIVPFGEEQTGRERNSSQLSLSRPQSRFHLTTSTPRNADSPQATRTVSTGPVGDELVEWRVSEALLDGTSQSPFLAALSITPKPVHLVEVKTPPPPKRADKQEPSLDTPKEQKSPLTSTELALLRSLSELQRVSFTLSSSTLRQPLSSTPTLHPRNVAFSLSSASSPVRGREASPGRVWRGRPSTGHPTPSKRNIPQRSANQTPSRRKR</sequence>
<feature type="compositionally biased region" description="Polar residues" evidence="1">
    <location>
        <begin position="214"/>
        <end position="230"/>
    </location>
</feature>
<gene>
    <name evidence="2" type="ORF">BLNAU_12594</name>
</gene>
<feature type="compositionally biased region" description="Polar residues" evidence="1">
    <location>
        <begin position="406"/>
        <end position="424"/>
    </location>
</feature>
<feature type="compositionally biased region" description="Polar residues" evidence="1">
    <location>
        <begin position="85"/>
        <end position="94"/>
    </location>
</feature>
<comment type="caution">
    <text evidence="2">The sequence shown here is derived from an EMBL/GenBank/DDBJ whole genome shotgun (WGS) entry which is preliminary data.</text>
</comment>
<reference evidence="2 3" key="1">
    <citation type="journal article" date="2022" name="bioRxiv">
        <title>Genomics of Preaxostyla Flagellates Illuminates Evolutionary Transitions and the Path Towards Mitochondrial Loss.</title>
        <authorList>
            <person name="Novak L.V.F."/>
            <person name="Treitli S.C."/>
            <person name="Pyrih J."/>
            <person name="Halakuc P."/>
            <person name="Pipaliya S.V."/>
            <person name="Vacek V."/>
            <person name="Brzon O."/>
            <person name="Soukal P."/>
            <person name="Eme L."/>
            <person name="Dacks J.B."/>
            <person name="Karnkowska A."/>
            <person name="Elias M."/>
            <person name="Hampl V."/>
        </authorList>
    </citation>
    <scope>NUCLEOTIDE SEQUENCE [LARGE SCALE GENOMIC DNA]</scope>
    <source>
        <strain evidence="2">NAU3</strain>
        <tissue evidence="2">Gut</tissue>
    </source>
</reference>
<feature type="compositionally biased region" description="Basic and acidic residues" evidence="1">
    <location>
        <begin position="585"/>
        <end position="601"/>
    </location>
</feature>
<organism evidence="2 3">
    <name type="scientific">Blattamonas nauphoetae</name>
    <dbReference type="NCBI Taxonomy" id="2049346"/>
    <lineage>
        <taxon>Eukaryota</taxon>
        <taxon>Metamonada</taxon>
        <taxon>Preaxostyla</taxon>
        <taxon>Oxymonadida</taxon>
        <taxon>Blattamonas</taxon>
    </lineage>
</organism>
<accession>A0ABQ9XME4</accession>
<keyword evidence="3" id="KW-1185">Reference proteome</keyword>
<feature type="compositionally biased region" description="Low complexity" evidence="1">
    <location>
        <begin position="308"/>
        <end position="320"/>
    </location>
</feature>
<feature type="compositionally biased region" description="Basic residues" evidence="1">
    <location>
        <begin position="361"/>
        <end position="373"/>
    </location>
</feature>
<feature type="region of interest" description="Disordered" evidence="1">
    <location>
        <begin position="260"/>
        <end position="335"/>
    </location>
</feature>
<feature type="compositionally biased region" description="Polar residues" evidence="1">
    <location>
        <begin position="45"/>
        <end position="63"/>
    </location>
</feature>
<feature type="compositionally biased region" description="Polar residues" evidence="1">
    <location>
        <begin position="626"/>
        <end position="639"/>
    </location>
</feature>
<dbReference type="EMBL" id="JARBJD010000103">
    <property type="protein sequence ID" value="KAK2952488.1"/>
    <property type="molecule type" value="Genomic_DNA"/>
</dbReference>
<feature type="region of interest" description="Disordered" evidence="1">
    <location>
        <begin position="575"/>
        <end position="605"/>
    </location>
</feature>
<feature type="compositionally biased region" description="Polar residues" evidence="1">
    <location>
        <begin position="516"/>
        <end position="537"/>
    </location>
</feature>
<feature type="compositionally biased region" description="Polar residues" evidence="1">
    <location>
        <begin position="674"/>
        <end position="697"/>
    </location>
</feature>
<feature type="region of interest" description="Disordered" evidence="1">
    <location>
        <begin position="361"/>
        <end position="387"/>
    </location>
</feature>
<evidence type="ECO:0000313" key="2">
    <source>
        <dbReference type="EMBL" id="KAK2952488.1"/>
    </source>
</evidence>
<feature type="compositionally biased region" description="Polar residues" evidence="1">
    <location>
        <begin position="293"/>
        <end position="302"/>
    </location>
</feature>
<proteinExistence type="predicted"/>
<feature type="compositionally biased region" description="Low complexity" evidence="1">
    <location>
        <begin position="504"/>
        <end position="515"/>
    </location>
</feature>
<feature type="region of interest" description="Disordered" evidence="1">
    <location>
        <begin position="626"/>
        <end position="697"/>
    </location>
</feature>
<evidence type="ECO:0000256" key="1">
    <source>
        <dbReference type="SAM" id="MobiDB-lite"/>
    </source>
</evidence>
<name>A0ABQ9XME4_9EUKA</name>
<feature type="region of interest" description="Disordered" evidence="1">
    <location>
        <begin position="181"/>
        <end position="235"/>
    </location>
</feature>
<feature type="compositionally biased region" description="Polar residues" evidence="1">
    <location>
        <begin position="146"/>
        <end position="156"/>
    </location>
</feature>
<feature type="region of interest" description="Disordered" evidence="1">
    <location>
        <begin position="405"/>
        <end position="539"/>
    </location>
</feature>
<protein>
    <submittedName>
        <fullName evidence="2">Uncharacterized protein</fullName>
    </submittedName>
</protein>
<evidence type="ECO:0000313" key="3">
    <source>
        <dbReference type="Proteomes" id="UP001281761"/>
    </source>
</evidence>
<feature type="compositionally biased region" description="Low complexity" evidence="1">
    <location>
        <begin position="449"/>
        <end position="470"/>
    </location>
</feature>
<feature type="compositionally biased region" description="Polar residues" evidence="1">
    <location>
        <begin position="181"/>
        <end position="196"/>
    </location>
</feature>
<feature type="region of interest" description="Disordered" evidence="1">
    <location>
        <begin position="21"/>
        <end position="161"/>
    </location>
</feature>